<dbReference type="EMBL" id="JBCDNA010000003">
    <property type="protein sequence ID" value="MEL4457048.1"/>
    <property type="molecule type" value="Genomic_DNA"/>
</dbReference>
<sequence>MKKYINRILFLMIFTTLIFGCEDDDVVAINQNFTTTVGLDQSDVNLEDSKADDKALEVTWTQPDFGYNAAAEYNILFDISEEFSSPQVIPGGKDMVDGTFKKTFTHEQLNKIVLNLGIEPGTSTAVYVKVDILLSKQYDKASAAEMFKATAYSGVLDLETPWGVVGSATPNGWDGPDVPFYQSGETGIYVAYITMIEGEWKIRKDNDWTVNYGSDDGVNLKQDGANHKTVEGTYKITFDEANLTYTIETYSWGLVGDATEFGWDKPDVPLMYDSCSDTWRTDVYLKEGKVKIRQNEDWAVNYGSDAADGTLQQNGADIAVTQGYYHVTVDFNNLTYSIEKTSVYGVVGSGYNDWGGAGPDFAFTPDFCNEGLYYANGVTLLDGEIKFRVNQDWAVNYGDDGLDGILELDGANIPSTAGTYDIVLDFTNPSVPTYTITPK</sequence>
<comment type="caution">
    <text evidence="2">The sequence shown here is derived from an EMBL/GenBank/DDBJ whole genome shotgun (WGS) entry which is preliminary data.</text>
</comment>
<proteinExistence type="predicted"/>
<dbReference type="Pfam" id="PF14292">
    <property type="entry name" value="SusE"/>
    <property type="match status" value="1"/>
</dbReference>
<dbReference type="InterPro" id="IPR025970">
    <property type="entry name" value="SusE"/>
</dbReference>
<dbReference type="CDD" id="cd12956">
    <property type="entry name" value="CBM_SusE-F_like"/>
    <property type="match status" value="3"/>
</dbReference>
<keyword evidence="3" id="KW-1185">Reference proteome</keyword>
<evidence type="ECO:0000259" key="1">
    <source>
        <dbReference type="Pfam" id="PF14292"/>
    </source>
</evidence>
<name>A0ABU9L4L5_9FLAO</name>
<dbReference type="PROSITE" id="PS51257">
    <property type="entry name" value="PROKAR_LIPOPROTEIN"/>
    <property type="match status" value="1"/>
</dbReference>
<evidence type="ECO:0000313" key="3">
    <source>
        <dbReference type="Proteomes" id="UP001474120"/>
    </source>
</evidence>
<feature type="domain" description="SusE outer membrane protein" evidence="1">
    <location>
        <begin position="23"/>
        <end position="130"/>
    </location>
</feature>
<dbReference type="Gene3D" id="2.60.40.3620">
    <property type="match status" value="3"/>
</dbReference>
<accession>A0ABU9L4L5</accession>
<evidence type="ECO:0000313" key="2">
    <source>
        <dbReference type="EMBL" id="MEL4457048.1"/>
    </source>
</evidence>
<organism evidence="2 3">
    <name type="scientific">Lutimonas vermicola</name>
    <dbReference type="NCBI Taxonomy" id="414288"/>
    <lineage>
        <taxon>Bacteria</taxon>
        <taxon>Pseudomonadati</taxon>
        <taxon>Bacteroidota</taxon>
        <taxon>Flavobacteriia</taxon>
        <taxon>Flavobacteriales</taxon>
        <taxon>Flavobacteriaceae</taxon>
        <taxon>Lutimonas</taxon>
    </lineage>
</organism>
<protein>
    <submittedName>
        <fullName evidence="2">SusE domain-containing protein</fullName>
    </submittedName>
</protein>
<reference evidence="2 3" key="1">
    <citation type="submission" date="2024-04" db="EMBL/GenBank/DDBJ databases">
        <title>whole genome sequencing of Lutimonas vermicola strain IMCC1616.</title>
        <authorList>
            <person name="Bae S.S."/>
        </authorList>
    </citation>
    <scope>NUCLEOTIDE SEQUENCE [LARGE SCALE GENOMIC DNA]</scope>
    <source>
        <strain evidence="2 3">IMCC1616</strain>
    </source>
</reference>
<gene>
    <name evidence="2" type="ORF">AABB81_14155</name>
</gene>
<dbReference type="Proteomes" id="UP001474120">
    <property type="component" value="Unassembled WGS sequence"/>
</dbReference>
<dbReference type="RefSeq" id="WP_342161209.1">
    <property type="nucleotide sequence ID" value="NZ_JBCDNA010000003.1"/>
</dbReference>